<dbReference type="Proteomes" id="UP000230069">
    <property type="component" value="Unassembled WGS sequence"/>
</dbReference>
<protein>
    <submittedName>
        <fullName evidence="1">Uncharacterized protein</fullName>
    </submittedName>
</protein>
<dbReference type="AlphaFoldDB" id="A0A2G5ETB7"/>
<keyword evidence="2" id="KW-1185">Reference proteome</keyword>
<name>A0A2G5ETB7_AQUCA</name>
<gene>
    <name evidence="1" type="ORF">AQUCO_00400094v1</name>
</gene>
<organism evidence="1 2">
    <name type="scientific">Aquilegia coerulea</name>
    <name type="common">Rocky mountain columbine</name>
    <dbReference type="NCBI Taxonomy" id="218851"/>
    <lineage>
        <taxon>Eukaryota</taxon>
        <taxon>Viridiplantae</taxon>
        <taxon>Streptophyta</taxon>
        <taxon>Embryophyta</taxon>
        <taxon>Tracheophyta</taxon>
        <taxon>Spermatophyta</taxon>
        <taxon>Magnoliopsida</taxon>
        <taxon>Ranunculales</taxon>
        <taxon>Ranunculaceae</taxon>
        <taxon>Thalictroideae</taxon>
        <taxon>Aquilegia</taxon>
    </lineage>
</organism>
<sequence>MFHGRSILFCIDFHLPNLWELEVVNGKGSHPCQWLCLLPCTIHSILFGIIIRRDIIEKKIIGPTTLFQVVYQTRKRKQL</sequence>
<dbReference type="EMBL" id="KZ305021">
    <property type="protein sequence ID" value="PIA58993.1"/>
    <property type="molecule type" value="Genomic_DNA"/>
</dbReference>
<evidence type="ECO:0000313" key="1">
    <source>
        <dbReference type="EMBL" id="PIA58993.1"/>
    </source>
</evidence>
<accession>A0A2G5ETB7</accession>
<evidence type="ECO:0000313" key="2">
    <source>
        <dbReference type="Proteomes" id="UP000230069"/>
    </source>
</evidence>
<dbReference type="InParanoid" id="A0A2G5ETB7"/>
<proteinExistence type="predicted"/>
<reference evidence="1 2" key="1">
    <citation type="submission" date="2017-09" db="EMBL/GenBank/DDBJ databases">
        <title>WGS assembly of Aquilegia coerulea Goldsmith.</title>
        <authorList>
            <person name="Hodges S."/>
            <person name="Kramer E."/>
            <person name="Nordborg M."/>
            <person name="Tomkins J."/>
            <person name="Borevitz J."/>
            <person name="Derieg N."/>
            <person name="Yan J."/>
            <person name="Mihaltcheva S."/>
            <person name="Hayes R.D."/>
            <person name="Rokhsar D."/>
        </authorList>
    </citation>
    <scope>NUCLEOTIDE SEQUENCE [LARGE SCALE GENOMIC DNA]</scope>
    <source>
        <strain evidence="2">cv. Goldsmith</strain>
    </source>
</reference>